<reference evidence="8" key="1">
    <citation type="journal article" date="2017" name="Parasit. Vectors">
        <title>Sialotranscriptomics of Rhipicephalus zambeziensis reveals intricate expression profiles of secretory proteins and suggests tight temporal transcriptional regulation during blood-feeding.</title>
        <authorList>
            <person name="de Castro M.H."/>
            <person name="de Klerk D."/>
            <person name="Pienaar R."/>
            <person name="Rees D.J.G."/>
            <person name="Mans B.J."/>
        </authorList>
    </citation>
    <scope>NUCLEOTIDE SEQUENCE</scope>
    <source>
        <tissue evidence="8">Salivary glands</tissue>
    </source>
</reference>
<sequence>MRHTTFTSREFNWRSWSLLALCVLQFINSGLCLKLSEAVGVVYPHLIEGRNQAGQMVLKVTDDITLNLEKSSVVGEEFLLRTYQGDIMEHNYLDGHLLEENLYHDLNFLASLIVSETDDLTVEGIIGQKYGIKPLPSQERTTHGNIPHVLYELTRDEYRMDTVRRPASSFVSPRQKSNHWPPRKIFVELLILADSAFRKQFSTREKMLEYLLITVNSVNIKYLTVSEPEVKIIFCALEVMNHIAENRFYVRHKWSLIIAYHTLLKLETHIRYHYSNYSSYDAVYVTTGLDMGAEGINGKWDSGTLGIAYIGGVCSTQKVGIGEDKAGTYNGVRVMAHELGHLLGCPHDSERYPGFSSRDCPWYDGYMMTYLRNSSNSMKFSRCCNQAITTLVMTMRRMCLVQKTAIPNIKKAYETHKLPGDVLNRDEVCRLSFPEINDIRFTTDNGTARCYATCFSSSQNKTLKTLLPDHSRCNETSVEGIESKHKVCVNGGCRTIRRHYPVEIVKRRR</sequence>
<feature type="chain" id="PRO_5012510890" evidence="6">
    <location>
        <begin position="33"/>
        <end position="509"/>
    </location>
</feature>
<keyword evidence="2" id="KW-0378">Hydrolase</keyword>
<keyword evidence="5" id="KW-0479">Metal-binding</keyword>
<dbReference type="PANTHER" id="PTHR11905:SF159">
    <property type="entry name" value="ADAM METALLOPROTEASE"/>
    <property type="match status" value="1"/>
</dbReference>
<evidence type="ECO:0000256" key="2">
    <source>
        <dbReference type="ARBA" id="ARBA00022801"/>
    </source>
</evidence>
<dbReference type="InterPro" id="IPR024079">
    <property type="entry name" value="MetalloPept_cat_dom_sf"/>
</dbReference>
<evidence type="ECO:0000313" key="8">
    <source>
        <dbReference type="EMBL" id="MAA16106.1"/>
    </source>
</evidence>
<dbReference type="EMBL" id="GFPF01004960">
    <property type="protein sequence ID" value="MAA16106.1"/>
    <property type="molecule type" value="Transcribed_RNA"/>
</dbReference>
<dbReference type="GO" id="GO:0046872">
    <property type="term" value="F:metal ion binding"/>
    <property type="evidence" value="ECO:0007669"/>
    <property type="project" value="UniProtKB-KW"/>
</dbReference>
<dbReference type="PROSITE" id="PS50215">
    <property type="entry name" value="ADAM_MEPRO"/>
    <property type="match status" value="1"/>
</dbReference>
<evidence type="ECO:0000256" key="4">
    <source>
        <dbReference type="ARBA" id="ARBA00023049"/>
    </source>
</evidence>
<dbReference type="GO" id="GO:0004222">
    <property type="term" value="F:metalloendopeptidase activity"/>
    <property type="evidence" value="ECO:0007669"/>
    <property type="project" value="InterPro"/>
</dbReference>
<keyword evidence="4" id="KW-0482">Metalloprotease</keyword>
<organism evidence="8">
    <name type="scientific">Rhipicephalus zambeziensis</name>
    <dbReference type="NCBI Taxonomy" id="60191"/>
    <lineage>
        <taxon>Eukaryota</taxon>
        <taxon>Metazoa</taxon>
        <taxon>Ecdysozoa</taxon>
        <taxon>Arthropoda</taxon>
        <taxon>Chelicerata</taxon>
        <taxon>Arachnida</taxon>
        <taxon>Acari</taxon>
        <taxon>Parasitiformes</taxon>
        <taxon>Ixodida</taxon>
        <taxon>Ixodoidea</taxon>
        <taxon>Ixodidae</taxon>
        <taxon>Rhipicephalinae</taxon>
        <taxon>Rhipicephalus</taxon>
        <taxon>Rhipicephalus</taxon>
    </lineage>
</organism>
<feature type="active site" evidence="5">
    <location>
        <position position="338"/>
    </location>
</feature>
<dbReference type="Gene3D" id="3.40.390.10">
    <property type="entry name" value="Collagenase (Catalytic Domain)"/>
    <property type="match status" value="1"/>
</dbReference>
<dbReference type="SUPFAM" id="SSF55486">
    <property type="entry name" value="Metalloproteases ('zincins'), catalytic domain"/>
    <property type="match status" value="1"/>
</dbReference>
<name>A0A224YEH5_9ACAR</name>
<feature type="signal peptide" evidence="6">
    <location>
        <begin position="1"/>
        <end position="32"/>
    </location>
</feature>
<keyword evidence="3 5" id="KW-0862">Zinc</keyword>
<accession>A0A224YEH5</accession>
<dbReference type="InterPro" id="IPR001590">
    <property type="entry name" value="Peptidase_M12B"/>
</dbReference>
<feature type="binding site" evidence="5">
    <location>
        <position position="347"/>
    </location>
    <ligand>
        <name>Zn(2+)</name>
        <dbReference type="ChEBI" id="CHEBI:29105"/>
        <note>catalytic</note>
    </ligand>
</feature>
<dbReference type="Pfam" id="PF01421">
    <property type="entry name" value="Reprolysin"/>
    <property type="match status" value="1"/>
</dbReference>
<evidence type="ECO:0000256" key="6">
    <source>
        <dbReference type="SAM" id="SignalP"/>
    </source>
</evidence>
<evidence type="ECO:0000256" key="1">
    <source>
        <dbReference type="ARBA" id="ARBA00022670"/>
    </source>
</evidence>
<protein>
    <submittedName>
        <fullName evidence="8">Reprolysin</fullName>
    </submittedName>
</protein>
<dbReference type="GO" id="GO:0006509">
    <property type="term" value="P:membrane protein ectodomain proteolysis"/>
    <property type="evidence" value="ECO:0007669"/>
    <property type="project" value="TreeGrafter"/>
</dbReference>
<comment type="caution">
    <text evidence="5">Lacks conserved residue(s) required for the propagation of feature annotation.</text>
</comment>
<proteinExistence type="predicted"/>
<dbReference type="AlphaFoldDB" id="A0A224YEH5"/>
<feature type="domain" description="Peptidase M12B" evidence="7">
    <location>
        <begin position="185"/>
        <end position="404"/>
    </location>
</feature>
<feature type="binding site" evidence="5">
    <location>
        <position position="337"/>
    </location>
    <ligand>
        <name>Zn(2+)</name>
        <dbReference type="ChEBI" id="CHEBI:29105"/>
        <note>catalytic</note>
    </ligand>
</feature>
<evidence type="ECO:0000259" key="7">
    <source>
        <dbReference type="PROSITE" id="PS50215"/>
    </source>
</evidence>
<dbReference type="PANTHER" id="PTHR11905">
    <property type="entry name" value="ADAM A DISINTEGRIN AND METALLOPROTEASE DOMAIN"/>
    <property type="match status" value="1"/>
</dbReference>
<keyword evidence="6" id="KW-0732">Signal</keyword>
<keyword evidence="1" id="KW-0645">Protease</keyword>
<evidence type="ECO:0000256" key="3">
    <source>
        <dbReference type="ARBA" id="ARBA00022833"/>
    </source>
</evidence>
<evidence type="ECO:0000256" key="5">
    <source>
        <dbReference type="PROSITE-ProRule" id="PRU00276"/>
    </source>
</evidence>
<feature type="binding site" evidence="5">
    <location>
        <position position="341"/>
    </location>
    <ligand>
        <name>Zn(2+)</name>
        <dbReference type="ChEBI" id="CHEBI:29105"/>
        <note>catalytic</note>
    </ligand>
</feature>